<protein>
    <submittedName>
        <fullName evidence="2">Uncharacterized protein</fullName>
    </submittedName>
</protein>
<name>A0A1R2BBY6_9CILI</name>
<feature type="region of interest" description="Disordered" evidence="1">
    <location>
        <begin position="39"/>
        <end position="86"/>
    </location>
</feature>
<gene>
    <name evidence="2" type="ORF">SteCoe_26771</name>
</gene>
<dbReference type="EMBL" id="MPUH01000759">
    <property type="protein sequence ID" value="OMJ74323.1"/>
    <property type="molecule type" value="Genomic_DNA"/>
</dbReference>
<comment type="caution">
    <text evidence="2">The sequence shown here is derived from an EMBL/GenBank/DDBJ whole genome shotgun (WGS) entry which is preliminary data.</text>
</comment>
<sequence>MQKIASSEQNLNFEKYARTRMSQKFSENDKVVLSLKIPCDDISPGSLKKIHRKNSNSARVSPLPLYSPKSNKPCSPKSEKNDTKVYQKKSPNQLFDIEFPSNVHDEISSLKIKILNLEQTIKILNIENESLKHFKFECQLLSNELDLAYDTIKTLQPTKTFEIKEESTKRLIQNLFTSLSGGQILKKTGSTDIDSLKSELINERQNANMFRKQFEMQEALCKKFMNEKVMLEEMIKILKLDNKKEGEDSVEYFKSKSAEYLGKVIKTSDELFEKSVQIKSLSEQREKLVKELNLTKENSKEMPELKQHISFLLQLIRNMRSNIKKAASKHIDLVKDKDTLNVPNDLITEISEIARKSKLEICDAVRQIMSSRRSL</sequence>
<feature type="compositionally biased region" description="Low complexity" evidence="1">
    <location>
        <begin position="67"/>
        <end position="76"/>
    </location>
</feature>
<dbReference type="AlphaFoldDB" id="A0A1R2BBY6"/>
<dbReference type="Proteomes" id="UP000187209">
    <property type="component" value="Unassembled WGS sequence"/>
</dbReference>
<reference evidence="2 3" key="1">
    <citation type="submission" date="2016-11" db="EMBL/GenBank/DDBJ databases">
        <title>The macronuclear genome of Stentor coeruleus: a giant cell with tiny introns.</title>
        <authorList>
            <person name="Slabodnick M."/>
            <person name="Ruby J.G."/>
            <person name="Reiff S.B."/>
            <person name="Swart E.C."/>
            <person name="Gosai S."/>
            <person name="Prabakaran S."/>
            <person name="Witkowska E."/>
            <person name="Larue G.E."/>
            <person name="Fisher S."/>
            <person name="Freeman R.M."/>
            <person name="Gunawardena J."/>
            <person name="Chu W."/>
            <person name="Stover N.A."/>
            <person name="Gregory B.D."/>
            <person name="Nowacki M."/>
            <person name="Derisi J."/>
            <person name="Roy S.W."/>
            <person name="Marshall W.F."/>
            <person name="Sood P."/>
        </authorList>
    </citation>
    <scope>NUCLEOTIDE SEQUENCE [LARGE SCALE GENOMIC DNA]</scope>
    <source>
        <strain evidence="2">WM001</strain>
    </source>
</reference>
<proteinExistence type="predicted"/>
<evidence type="ECO:0000313" key="2">
    <source>
        <dbReference type="EMBL" id="OMJ74323.1"/>
    </source>
</evidence>
<evidence type="ECO:0000256" key="1">
    <source>
        <dbReference type="SAM" id="MobiDB-lite"/>
    </source>
</evidence>
<evidence type="ECO:0000313" key="3">
    <source>
        <dbReference type="Proteomes" id="UP000187209"/>
    </source>
</evidence>
<accession>A0A1R2BBY6</accession>
<organism evidence="2 3">
    <name type="scientific">Stentor coeruleus</name>
    <dbReference type="NCBI Taxonomy" id="5963"/>
    <lineage>
        <taxon>Eukaryota</taxon>
        <taxon>Sar</taxon>
        <taxon>Alveolata</taxon>
        <taxon>Ciliophora</taxon>
        <taxon>Postciliodesmatophora</taxon>
        <taxon>Heterotrichea</taxon>
        <taxon>Heterotrichida</taxon>
        <taxon>Stentoridae</taxon>
        <taxon>Stentor</taxon>
    </lineage>
</organism>
<keyword evidence="3" id="KW-1185">Reference proteome</keyword>